<keyword evidence="2" id="KW-1185">Reference proteome</keyword>
<reference evidence="1 2" key="1">
    <citation type="submission" date="2020-07" db="EMBL/GenBank/DDBJ databases">
        <title>Endozoicomonas sp. nov., isolated from sediment.</title>
        <authorList>
            <person name="Gu T."/>
        </authorList>
    </citation>
    <scope>NUCLEOTIDE SEQUENCE [LARGE SCALE GENOMIC DNA]</scope>
    <source>
        <strain evidence="1 2">SM1973</strain>
    </source>
</reference>
<sequence>MKSGFQVIPSRLLDITEQLLVSSSDDSTDFHGQAVQETFWDQQDYDQFTQEMSLSFDKNNEPSLSANSILVNETTSLASQLKEGVTNLTEHLSKQKSDYETSILKAAESSDPIDILQANRDISNYQLEMLMATKLISKTTSTIDRLTNLQ</sequence>
<dbReference type="Proteomes" id="UP000569732">
    <property type="component" value="Unassembled WGS sequence"/>
</dbReference>
<dbReference type="InterPro" id="IPR012670">
    <property type="entry name" value="T3SS_YscI/HrpB"/>
</dbReference>
<dbReference type="EMBL" id="JACCKB010000011">
    <property type="protein sequence ID" value="NYZ66172.1"/>
    <property type="molecule type" value="Genomic_DNA"/>
</dbReference>
<comment type="caution">
    <text evidence="1">The sequence shown here is derived from an EMBL/GenBank/DDBJ whole genome shotgun (WGS) entry which is preliminary data.</text>
</comment>
<name>A0A853I3U8_9GAMM</name>
<gene>
    <name evidence="1" type="ORF">H0A36_09115</name>
</gene>
<dbReference type="GO" id="GO:0030254">
    <property type="term" value="P:protein secretion by the type III secretion system"/>
    <property type="evidence" value="ECO:0007669"/>
    <property type="project" value="InterPro"/>
</dbReference>
<evidence type="ECO:0000313" key="1">
    <source>
        <dbReference type="EMBL" id="NYZ66172.1"/>
    </source>
</evidence>
<dbReference type="AlphaFoldDB" id="A0A853I3U8"/>
<dbReference type="RefSeq" id="WP_180568203.1">
    <property type="nucleotide sequence ID" value="NZ_JACCKB010000011.1"/>
</dbReference>
<protein>
    <submittedName>
        <fullName evidence="1">Uncharacterized protein</fullName>
    </submittedName>
</protein>
<dbReference type="Pfam" id="PF17001">
    <property type="entry name" value="T3SS_basalb_I"/>
    <property type="match status" value="1"/>
</dbReference>
<organism evidence="1 2">
    <name type="scientific">Spartinivicinus marinus</name>
    <dbReference type="NCBI Taxonomy" id="2994442"/>
    <lineage>
        <taxon>Bacteria</taxon>
        <taxon>Pseudomonadati</taxon>
        <taxon>Pseudomonadota</taxon>
        <taxon>Gammaproteobacteria</taxon>
        <taxon>Oceanospirillales</taxon>
        <taxon>Zooshikellaceae</taxon>
        <taxon>Spartinivicinus</taxon>
    </lineage>
</organism>
<proteinExistence type="predicted"/>
<evidence type="ECO:0000313" key="2">
    <source>
        <dbReference type="Proteomes" id="UP000569732"/>
    </source>
</evidence>
<accession>A0A853I3U8</accession>